<comment type="cofactor">
    <cofactor evidence="1">
        <name>[4Fe-4S] cluster</name>
        <dbReference type="ChEBI" id="CHEBI:49883"/>
    </cofactor>
</comment>
<dbReference type="GO" id="GO:0046872">
    <property type="term" value="F:metal ion binding"/>
    <property type="evidence" value="ECO:0007669"/>
    <property type="project" value="UniProtKB-KW"/>
</dbReference>
<sequence>MIWSKYNFSFEKEKITYLYNSRTNALISTNEDETKISLNQAKDGNFSMLDPDSLDLLRNGKFILSQEDENSFFYEKKHNYYTSVFSNEILNLTILTTLNCNFKCPYCYEKDALNTQNLSPEIEKSIINLAKKFPNINKIKITWYGGEPLLNFDSIKRLTLELEKLKKPIEHNIVTNGYLLDEKMSFFNTRNLESIQITIDGLAETHNKKRILKNNNGTFDKILANIENFFKLNSTCRVFIRCNIDESNENEFSQLYHFLNKKFKFEKRLIIYAAFVRNDNGTCNNIFIDNDKEADFFIRNFEKENIKNLSFKPRLTLGGCGANNLLFFVITPNGDMYKCWNDIGKFDYRIGNILDNGTYLNEITDKYLLGPSIYTDAECKNCSFFPICSGGCSHKRIQNLLHNGKYNLCTYAKNHLEKFLELNYLI</sequence>
<evidence type="ECO:0000256" key="6">
    <source>
        <dbReference type="ARBA" id="ARBA00023014"/>
    </source>
</evidence>
<gene>
    <name evidence="8" type="ORF">BZG01_05310</name>
</gene>
<keyword evidence="4" id="KW-0479">Metal-binding</keyword>
<dbReference type="EMBL" id="MVDE01000005">
    <property type="protein sequence ID" value="PKQ68165.1"/>
    <property type="molecule type" value="Genomic_DNA"/>
</dbReference>
<dbReference type="SUPFAM" id="SSF102114">
    <property type="entry name" value="Radical SAM enzymes"/>
    <property type="match status" value="1"/>
</dbReference>
<dbReference type="PANTHER" id="PTHR43787:SF3">
    <property type="entry name" value="ARYLSULFATASE REGULATORY PROTEIN"/>
    <property type="match status" value="1"/>
</dbReference>
<comment type="caution">
    <text evidence="8">The sequence shown here is derived from an EMBL/GenBank/DDBJ whole genome shotgun (WGS) entry which is preliminary data.</text>
</comment>
<keyword evidence="2" id="KW-0004">4Fe-4S</keyword>
<evidence type="ECO:0000256" key="2">
    <source>
        <dbReference type="ARBA" id="ARBA00022485"/>
    </source>
</evidence>
<evidence type="ECO:0000313" key="8">
    <source>
        <dbReference type="EMBL" id="PKQ68165.1"/>
    </source>
</evidence>
<evidence type="ECO:0000256" key="1">
    <source>
        <dbReference type="ARBA" id="ARBA00001966"/>
    </source>
</evidence>
<dbReference type="Gene3D" id="3.20.20.70">
    <property type="entry name" value="Aldolase class I"/>
    <property type="match status" value="1"/>
</dbReference>
<reference evidence="8 9" key="1">
    <citation type="journal article" date="2017" name="Front. Microbiol.">
        <title>Labilibaculum manganireducens gen. nov., sp. nov. and Labilibaculum filiforme sp. nov., Novel Bacteroidetes Isolated from Subsurface Sediments of the Baltic Sea.</title>
        <authorList>
            <person name="Vandieken V."/>
            <person name="Marshall I.P."/>
            <person name="Niemann H."/>
            <person name="Engelen B."/>
            <person name="Cypionka H."/>
        </authorList>
    </citation>
    <scope>NUCLEOTIDE SEQUENCE [LARGE SCALE GENOMIC DNA]</scope>
    <source>
        <strain evidence="8 9">59.10-2M</strain>
    </source>
</reference>
<keyword evidence="3" id="KW-0949">S-adenosyl-L-methionine</keyword>
<evidence type="ECO:0000256" key="5">
    <source>
        <dbReference type="ARBA" id="ARBA00023004"/>
    </source>
</evidence>
<evidence type="ECO:0000256" key="3">
    <source>
        <dbReference type="ARBA" id="ARBA00022691"/>
    </source>
</evidence>
<dbReference type="SFLD" id="SFLDG01386">
    <property type="entry name" value="main_SPASM_domain-containing"/>
    <property type="match status" value="1"/>
</dbReference>
<evidence type="ECO:0000313" key="9">
    <source>
        <dbReference type="Proteomes" id="UP000233618"/>
    </source>
</evidence>
<accession>A0A2N3ID11</accession>
<keyword evidence="5" id="KW-0408">Iron</keyword>
<dbReference type="PROSITE" id="PS51918">
    <property type="entry name" value="RADICAL_SAM"/>
    <property type="match status" value="1"/>
</dbReference>
<dbReference type="SFLD" id="SFLDG01384">
    <property type="entry name" value="thioether_bond_formation_requi"/>
    <property type="match status" value="1"/>
</dbReference>
<dbReference type="Proteomes" id="UP000233618">
    <property type="component" value="Unassembled WGS sequence"/>
</dbReference>
<dbReference type="InterPro" id="IPR023867">
    <property type="entry name" value="Sulphatase_maturase_rSAM"/>
</dbReference>
<feature type="domain" description="Radical SAM core" evidence="7">
    <location>
        <begin position="84"/>
        <end position="314"/>
    </location>
</feature>
<dbReference type="InterPro" id="IPR023885">
    <property type="entry name" value="4Fe4S-binding_SPASM_dom"/>
</dbReference>
<evidence type="ECO:0000259" key="7">
    <source>
        <dbReference type="PROSITE" id="PS51918"/>
    </source>
</evidence>
<name>A0A2N3ID11_9BACT</name>
<dbReference type="GO" id="GO:0016491">
    <property type="term" value="F:oxidoreductase activity"/>
    <property type="evidence" value="ECO:0007669"/>
    <property type="project" value="InterPro"/>
</dbReference>
<dbReference type="UniPathway" id="UPA00782"/>
<organism evidence="8 9">
    <name type="scientific">Labilibaculum manganireducens</name>
    <dbReference type="NCBI Taxonomy" id="1940525"/>
    <lineage>
        <taxon>Bacteria</taxon>
        <taxon>Pseudomonadati</taxon>
        <taxon>Bacteroidota</taxon>
        <taxon>Bacteroidia</taxon>
        <taxon>Marinilabiliales</taxon>
        <taxon>Marinifilaceae</taxon>
        <taxon>Labilibaculum</taxon>
    </lineage>
</organism>
<dbReference type="SFLD" id="SFLDS00029">
    <property type="entry name" value="Radical_SAM"/>
    <property type="match status" value="1"/>
</dbReference>
<dbReference type="RefSeq" id="WP_101308800.1">
    <property type="nucleotide sequence ID" value="NZ_MVDE01000005.1"/>
</dbReference>
<protein>
    <recommendedName>
        <fullName evidence="7">Radical SAM core domain-containing protein</fullName>
    </recommendedName>
</protein>
<dbReference type="PANTHER" id="PTHR43787">
    <property type="entry name" value="FEMO COFACTOR BIOSYNTHESIS PROTEIN NIFB-RELATED"/>
    <property type="match status" value="1"/>
</dbReference>
<dbReference type="NCBIfam" id="TIGR04085">
    <property type="entry name" value="rSAM_more_4Fe4S"/>
    <property type="match status" value="1"/>
</dbReference>
<dbReference type="SFLD" id="SFLDG01067">
    <property type="entry name" value="SPASM/twitch_domain_containing"/>
    <property type="match status" value="1"/>
</dbReference>
<keyword evidence="6" id="KW-0411">Iron-sulfur</keyword>
<dbReference type="Pfam" id="PF04055">
    <property type="entry name" value="Radical_SAM"/>
    <property type="match status" value="1"/>
</dbReference>
<dbReference type="InterPro" id="IPR007197">
    <property type="entry name" value="rSAM"/>
</dbReference>
<keyword evidence="9" id="KW-1185">Reference proteome</keyword>
<evidence type="ECO:0000256" key="4">
    <source>
        <dbReference type="ARBA" id="ARBA00022723"/>
    </source>
</evidence>
<dbReference type="AlphaFoldDB" id="A0A2N3ID11"/>
<dbReference type="CDD" id="cd01335">
    <property type="entry name" value="Radical_SAM"/>
    <property type="match status" value="1"/>
</dbReference>
<proteinExistence type="predicted"/>
<dbReference type="InterPro" id="IPR013785">
    <property type="entry name" value="Aldolase_TIM"/>
</dbReference>
<dbReference type="GO" id="GO:0051539">
    <property type="term" value="F:4 iron, 4 sulfur cluster binding"/>
    <property type="evidence" value="ECO:0007669"/>
    <property type="project" value="UniProtKB-KW"/>
</dbReference>
<dbReference type="InterPro" id="IPR058240">
    <property type="entry name" value="rSAM_sf"/>
</dbReference>